<evidence type="ECO:0000256" key="1">
    <source>
        <dbReference type="SAM" id="MobiDB-lite"/>
    </source>
</evidence>
<evidence type="ECO:0000313" key="2">
    <source>
        <dbReference type="EMBL" id="MDI6104356.1"/>
    </source>
</evidence>
<gene>
    <name evidence="2" type="ORF">QLQ12_37775</name>
</gene>
<reference evidence="2 3" key="1">
    <citation type="submission" date="2023-05" db="EMBL/GenBank/DDBJ databases">
        <title>Actinoplanes sp. NEAU-A12 genome sequencing.</title>
        <authorList>
            <person name="Wang Z.-S."/>
        </authorList>
    </citation>
    <scope>NUCLEOTIDE SEQUENCE [LARGE SCALE GENOMIC DNA]</scope>
    <source>
        <strain evidence="2 3">NEAU-A12</strain>
    </source>
</reference>
<sequence>MTVLGLHRASRPSWRCEDCGKPWPCPERQAMLLDERPLDRMAALLFMAKLMYEAIEDFTQDGTGPVPDLYERFLGFLRPAEPDPAGGTESEGVADEGP</sequence>
<accession>A0ABT6WX92</accession>
<dbReference type="RefSeq" id="WP_282765721.1">
    <property type="nucleotide sequence ID" value="NZ_JASCTH010000032.1"/>
</dbReference>
<keyword evidence="3" id="KW-1185">Reference proteome</keyword>
<evidence type="ECO:0000313" key="3">
    <source>
        <dbReference type="Proteomes" id="UP001241758"/>
    </source>
</evidence>
<comment type="caution">
    <text evidence="2">The sequence shown here is derived from an EMBL/GenBank/DDBJ whole genome shotgun (WGS) entry which is preliminary data.</text>
</comment>
<protein>
    <recommendedName>
        <fullName evidence="4">Flavin reductase</fullName>
    </recommendedName>
</protein>
<dbReference type="Proteomes" id="UP001241758">
    <property type="component" value="Unassembled WGS sequence"/>
</dbReference>
<organism evidence="2 3">
    <name type="scientific">Actinoplanes sandaracinus</name>
    <dbReference type="NCBI Taxonomy" id="3045177"/>
    <lineage>
        <taxon>Bacteria</taxon>
        <taxon>Bacillati</taxon>
        <taxon>Actinomycetota</taxon>
        <taxon>Actinomycetes</taxon>
        <taxon>Micromonosporales</taxon>
        <taxon>Micromonosporaceae</taxon>
        <taxon>Actinoplanes</taxon>
    </lineage>
</organism>
<dbReference type="EMBL" id="JASCTH010000032">
    <property type="protein sequence ID" value="MDI6104356.1"/>
    <property type="molecule type" value="Genomic_DNA"/>
</dbReference>
<name>A0ABT6WX92_9ACTN</name>
<feature type="region of interest" description="Disordered" evidence="1">
    <location>
        <begin position="78"/>
        <end position="98"/>
    </location>
</feature>
<evidence type="ECO:0008006" key="4">
    <source>
        <dbReference type="Google" id="ProtNLM"/>
    </source>
</evidence>
<proteinExistence type="predicted"/>